<accession>A0A066YVF3</accession>
<dbReference type="OrthoDB" id="8251210at2"/>
<dbReference type="HOGENOM" id="CLU_385787_0_0_11"/>
<evidence type="ECO:0008006" key="3">
    <source>
        <dbReference type="Google" id="ProtNLM"/>
    </source>
</evidence>
<dbReference type="PATRIC" id="fig|1348663.4.peg.6025"/>
<proteinExistence type="predicted"/>
<evidence type="ECO:0000313" key="2">
    <source>
        <dbReference type="Proteomes" id="UP000027178"/>
    </source>
</evidence>
<dbReference type="RefSeq" id="WP_157032237.1">
    <property type="nucleotide sequence ID" value="NZ_KK853997.1"/>
</dbReference>
<reference evidence="1 2" key="1">
    <citation type="submission" date="2014-05" db="EMBL/GenBank/DDBJ databases">
        <title>Draft Genome Sequence of Kitasatospora cheerisanensis KCTC 2395.</title>
        <authorList>
            <person name="Nam D.H."/>
        </authorList>
    </citation>
    <scope>NUCLEOTIDE SEQUENCE [LARGE SCALE GENOMIC DNA]</scope>
    <source>
        <strain evidence="1 2">KCTC 2395</strain>
    </source>
</reference>
<protein>
    <recommendedName>
        <fullName evidence="3">Orc1-like AAA ATPase domain-containing protein</fullName>
    </recommendedName>
</protein>
<dbReference type="eggNOG" id="COG1672">
    <property type="taxonomic scope" value="Bacteria"/>
</dbReference>
<name>A0A066YVF3_9ACTN</name>
<keyword evidence="2" id="KW-1185">Reference proteome</keyword>
<sequence>MLAKFLLDRAGEHAAEPLPFAYLDLDRPGMLAQEPLSLLLESARQLRIQFPELRPAEQRFRAAWIGRAQLPDFDRLASAVPEPTAGSRATADHITASPTLLTAPAERPRLYRDFTGFLAHGFPGRPVLLAIDNFETTQRQGPEALAELWRMFDQFARRSPLLRVVLAGRAEVDRPTRSIEVPHFDREAARGYLTALMEPDTAPDPADADHLIDTVGGNPLSLRLAADLLGCGGRAELADVRAENTRAPAGDRIQGRLYRRVLDHIEDPDVRKLARLGLVVRRITPGVIRHVLAAPCGVEAPDDARAGELFDLCGREAVLLTRAPDGALEHRGDVRRQLLPLLRQDESAEVAAIHRAAVQYYRGCTSQADRAEELYHRLSLGEPVAALDARWVPGVEALLIRSLDDLPPRGQAYLASRSGVTLAPAKLRQVPIAEWERHAEVQVTKLLSLGDADAALDVLATHPSGRASARTLLLESRVRAELGDEDRAAALAALARDRAAEEDDGETLVEAVYTQAVAAVARGEAGRARQLLAEAARLAERRSEPLMPLRIQLARWQLARQVRRSSGSARREAAEARERLAELCDEPGVEAASRDQALLLGLTVAVGDLRPELVWQSLRVIGLRKLSTGQRNRLARALERWAETSGPAPAQVPEPRTADAWKRWLADTSPAQPAGSLAALSTAAGSAQIAAVLRLIYQQWVAARASRGRAQGVSDK</sequence>
<dbReference type="EMBL" id="JNBY01000126">
    <property type="protein sequence ID" value="KDN82071.1"/>
    <property type="molecule type" value="Genomic_DNA"/>
</dbReference>
<dbReference type="Proteomes" id="UP000027178">
    <property type="component" value="Unassembled WGS sequence"/>
</dbReference>
<dbReference type="AlphaFoldDB" id="A0A066YVF3"/>
<gene>
    <name evidence="1" type="ORF">KCH_62250</name>
</gene>
<organism evidence="1 2">
    <name type="scientific">Kitasatospora cheerisanensis KCTC 2395</name>
    <dbReference type="NCBI Taxonomy" id="1348663"/>
    <lineage>
        <taxon>Bacteria</taxon>
        <taxon>Bacillati</taxon>
        <taxon>Actinomycetota</taxon>
        <taxon>Actinomycetes</taxon>
        <taxon>Kitasatosporales</taxon>
        <taxon>Streptomycetaceae</taxon>
        <taxon>Kitasatospora</taxon>
    </lineage>
</organism>
<evidence type="ECO:0000313" key="1">
    <source>
        <dbReference type="EMBL" id="KDN82071.1"/>
    </source>
</evidence>
<comment type="caution">
    <text evidence="1">The sequence shown here is derived from an EMBL/GenBank/DDBJ whole genome shotgun (WGS) entry which is preliminary data.</text>
</comment>